<evidence type="ECO:0000256" key="1">
    <source>
        <dbReference type="SAM" id="MobiDB-lite"/>
    </source>
</evidence>
<protein>
    <submittedName>
        <fullName evidence="2">Uncharacterized protein</fullName>
    </submittedName>
</protein>
<reference evidence="2" key="1">
    <citation type="submission" date="2021-10" db="EMBL/GenBank/DDBJ databases">
        <title>De novo Genome Assembly of Clathrus columnatus (Basidiomycota, Fungi) Using Illumina and Nanopore Sequence Data.</title>
        <authorList>
            <person name="Ogiso-Tanaka E."/>
            <person name="Itagaki H."/>
            <person name="Hosoya T."/>
            <person name="Hosaka K."/>
        </authorList>
    </citation>
    <scope>NUCLEOTIDE SEQUENCE</scope>
    <source>
        <strain evidence="2">MO-923</strain>
    </source>
</reference>
<comment type="caution">
    <text evidence="2">The sequence shown here is derived from an EMBL/GenBank/DDBJ whole genome shotgun (WGS) entry which is preliminary data.</text>
</comment>
<gene>
    <name evidence="2" type="ORF">Clacol_002156</name>
</gene>
<name>A0AAV5A004_9AGAM</name>
<evidence type="ECO:0000313" key="2">
    <source>
        <dbReference type="EMBL" id="GJJ07949.1"/>
    </source>
</evidence>
<dbReference type="AlphaFoldDB" id="A0AAV5A004"/>
<feature type="compositionally biased region" description="Basic and acidic residues" evidence="1">
    <location>
        <begin position="197"/>
        <end position="206"/>
    </location>
</feature>
<feature type="compositionally biased region" description="Acidic residues" evidence="1">
    <location>
        <begin position="171"/>
        <end position="190"/>
    </location>
</feature>
<sequence length="280" mass="32862">MPPKKFTTDDQAFINHWSQRMFYFMKIMRRTNLYAFTIPREVYLAAHKEVAESGLVAGGEPSKRNSDKKVSWEPKPENRVAYVNNAQYLVDRHYAMPPSPRNAAMIMHAGNAGTLCIMNLIITEKPQTIREKFWQEVHKLNNQDLEDTQEERNTQARIYGSRASLPATGKEEDDEDENDNGIDRDPDEDPNYQPFFRNRDQPREPPIRISQGNWHQYERIGETYFIKEENDSTTFTAFELAGFLHLKRGKFYKIRYEGSVDSIRITEKEFFAIVEDGMWF</sequence>
<dbReference type="Proteomes" id="UP001050691">
    <property type="component" value="Unassembled WGS sequence"/>
</dbReference>
<dbReference type="EMBL" id="BPWL01000002">
    <property type="protein sequence ID" value="GJJ07949.1"/>
    <property type="molecule type" value="Genomic_DNA"/>
</dbReference>
<proteinExistence type="predicted"/>
<evidence type="ECO:0000313" key="3">
    <source>
        <dbReference type="Proteomes" id="UP001050691"/>
    </source>
</evidence>
<keyword evidence="3" id="KW-1185">Reference proteome</keyword>
<accession>A0AAV5A004</accession>
<organism evidence="2 3">
    <name type="scientific">Clathrus columnatus</name>
    <dbReference type="NCBI Taxonomy" id="1419009"/>
    <lineage>
        <taxon>Eukaryota</taxon>
        <taxon>Fungi</taxon>
        <taxon>Dikarya</taxon>
        <taxon>Basidiomycota</taxon>
        <taxon>Agaricomycotina</taxon>
        <taxon>Agaricomycetes</taxon>
        <taxon>Phallomycetidae</taxon>
        <taxon>Phallales</taxon>
        <taxon>Clathraceae</taxon>
        <taxon>Clathrus</taxon>
    </lineage>
</organism>
<feature type="region of interest" description="Disordered" evidence="1">
    <location>
        <begin position="145"/>
        <end position="209"/>
    </location>
</feature>